<dbReference type="GO" id="GO:0051301">
    <property type="term" value="P:cell division"/>
    <property type="evidence" value="ECO:0007669"/>
    <property type="project" value="UniProtKB-KW"/>
</dbReference>
<reference evidence="10 11" key="1">
    <citation type="submission" date="2015-01" db="EMBL/GenBank/DDBJ databases">
        <authorList>
            <person name="Aslett A.Martin."/>
            <person name="De Silva Nishadi"/>
        </authorList>
    </citation>
    <scope>NUCLEOTIDE SEQUENCE [LARGE SCALE GENOMIC DNA]</scope>
    <source>
        <strain evidence="10 11">R28058</strain>
    </source>
</reference>
<dbReference type="InterPro" id="IPR034746">
    <property type="entry name" value="POTRA"/>
</dbReference>
<evidence type="ECO:0000256" key="5">
    <source>
        <dbReference type="ARBA" id="ARBA00022989"/>
    </source>
</evidence>
<dbReference type="PANTHER" id="PTHR37820:SF1">
    <property type="entry name" value="CELL DIVISION PROTEIN FTSQ"/>
    <property type="match status" value="1"/>
</dbReference>
<dbReference type="OrthoDB" id="1758330at2"/>
<evidence type="ECO:0000259" key="9">
    <source>
        <dbReference type="PROSITE" id="PS51779"/>
    </source>
</evidence>
<keyword evidence="2" id="KW-1003">Cell membrane</keyword>
<evidence type="ECO:0000256" key="6">
    <source>
        <dbReference type="ARBA" id="ARBA00023136"/>
    </source>
</evidence>
<dbReference type="Proteomes" id="UP000049127">
    <property type="component" value="Unassembled WGS sequence"/>
</dbReference>
<proteinExistence type="predicted"/>
<protein>
    <submittedName>
        <fullName evidence="10">Cell division protein Fts-Q type</fullName>
    </submittedName>
</protein>
<evidence type="ECO:0000313" key="10">
    <source>
        <dbReference type="EMBL" id="CEQ04758.1"/>
    </source>
</evidence>
<dbReference type="Pfam" id="PF08478">
    <property type="entry name" value="POTRA_1"/>
    <property type="match status" value="1"/>
</dbReference>
<evidence type="ECO:0000256" key="8">
    <source>
        <dbReference type="SAM" id="Phobius"/>
    </source>
</evidence>
<gene>
    <name evidence="10" type="ORF">R28058_24761</name>
</gene>
<evidence type="ECO:0000256" key="4">
    <source>
        <dbReference type="ARBA" id="ARBA00022692"/>
    </source>
</evidence>
<organism evidence="10 11">
    <name type="scientific">Paraclostridium sordellii</name>
    <name type="common">Clostridium sordellii</name>
    <dbReference type="NCBI Taxonomy" id="1505"/>
    <lineage>
        <taxon>Bacteria</taxon>
        <taxon>Bacillati</taxon>
        <taxon>Bacillota</taxon>
        <taxon>Clostridia</taxon>
        <taxon>Peptostreptococcales</taxon>
        <taxon>Peptostreptococcaceae</taxon>
        <taxon>Paraclostridium</taxon>
    </lineage>
</organism>
<evidence type="ECO:0000256" key="7">
    <source>
        <dbReference type="ARBA" id="ARBA00023306"/>
    </source>
</evidence>
<evidence type="ECO:0000256" key="3">
    <source>
        <dbReference type="ARBA" id="ARBA00022618"/>
    </source>
</evidence>
<dbReference type="InterPro" id="IPR013685">
    <property type="entry name" value="POTRA_FtsQ_type"/>
</dbReference>
<evidence type="ECO:0000313" key="11">
    <source>
        <dbReference type="Proteomes" id="UP000049127"/>
    </source>
</evidence>
<keyword evidence="7" id="KW-0131">Cell cycle</keyword>
<dbReference type="Gene3D" id="3.10.20.310">
    <property type="entry name" value="membrane protein fhac"/>
    <property type="match status" value="1"/>
</dbReference>
<keyword evidence="4 8" id="KW-0812">Transmembrane</keyword>
<feature type="domain" description="POTRA" evidence="9">
    <location>
        <begin position="37"/>
        <end position="105"/>
    </location>
</feature>
<evidence type="ECO:0000256" key="1">
    <source>
        <dbReference type="ARBA" id="ARBA00004370"/>
    </source>
</evidence>
<dbReference type="PANTHER" id="PTHR37820">
    <property type="entry name" value="CELL DIVISION PROTEIN DIVIB"/>
    <property type="match status" value="1"/>
</dbReference>
<sequence length="246" mass="28990">MKKTNKYKLNKRGKITIYAFIFLVILFIYIFISSSFFELKNIVVNGNEKLNTSQINKLTSIGVGKNLFQYNLKDIEENIKSNPYIKYVEVKRKIPNQLIINIKENTEDFIISLDKKYLYIQNDALILSEKLKIENKNIPIISGLKIKEYRLKEKIKIDKSTSEKYFILMLKSLKKNNMIRELKTIDINKNFINIKTKDGIRVKLKLDSNIEYNINRLNEILINLKSEKLKDGELDLINDRQATYLP</sequence>
<dbReference type="PROSITE" id="PS51779">
    <property type="entry name" value="POTRA"/>
    <property type="match status" value="1"/>
</dbReference>
<comment type="subcellular location">
    <subcellularLocation>
        <location evidence="1">Membrane</location>
    </subcellularLocation>
</comment>
<name>A0A0C7R694_PARSO</name>
<keyword evidence="3 10" id="KW-0132">Cell division</keyword>
<dbReference type="EMBL" id="CEKZ01000014">
    <property type="protein sequence ID" value="CEQ04758.1"/>
    <property type="molecule type" value="Genomic_DNA"/>
</dbReference>
<accession>A0A0C7R694</accession>
<dbReference type="AlphaFoldDB" id="A0A0C7R694"/>
<feature type="transmembrane region" description="Helical" evidence="8">
    <location>
        <begin position="15"/>
        <end position="37"/>
    </location>
</feature>
<dbReference type="RefSeq" id="WP_055336720.1">
    <property type="nucleotide sequence ID" value="NZ_CDNF01000025.1"/>
</dbReference>
<dbReference type="InterPro" id="IPR050487">
    <property type="entry name" value="FtsQ_DivIB"/>
</dbReference>
<dbReference type="GO" id="GO:0005886">
    <property type="term" value="C:plasma membrane"/>
    <property type="evidence" value="ECO:0007669"/>
    <property type="project" value="TreeGrafter"/>
</dbReference>
<keyword evidence="5 8" id="KW-1133">Transmembrane helix</keyword>
<evidence type="ECO:0000256" key="2">
    <source>
        <dbReference type="ARBA" id="ARBA00022475"/>
    </source>
</evidence>
<keyword evidence="6 8" id="KW-0472">Membrane</keyword>